<reference evidence="3" key="2">
    <citation type="submission" date="2020-05" db="UniProtKB">
        <authorList>
            <consortium name="EnsemblMetazoa"/>
        </authorList>
    </citation>
    <scope>IDENTIFICATION</scope>
</reference>
<keyword evidence="4" id="KW-1185">Reference proteome</keyword>
<evidence type="ECO:0000313" key="2">
    <source>
        <dbReference type="EMBL" id="KFB37226.1"/>
    </source>
</evidence>
<accession>A0A084VGY2</accession>
<gene>
    <name evidence="2" type="ORF">ZHAS_00004440</name>
</gene>
<evidence type="ECO:0000313" key="4">
    <source>
        <dbReference type="Proteomes" id="UP000030765"/>
    </source>
</evidence>
<dbReference type="EnsemblMetazoa" id="ASIC004440-RA">
    <property type="protein sequence ID" value="ASIC004440-PA"/>
    <property type="gene ID" value="ASIC004440"/>
</dbReference>
<dbReference type="EMBL" id="ATLV01013115">
    <property type="status" value="NOT_ANNOTATED_CDS"/>
    <property type="molecule type" value="Genomic_DNA"/>
</dbReference>
<name>A0A084VGY2_ANOSI</name>
<proteinExistence type="predicted"/>
<dbReference type="EMBL" id="KE524840">
    <property type="protein sequence ID" value="KFB37226.1"/>
    <property type="molecule type" value="Genomic_DNA"/>
</dbReference>
<evidence type="ECO:0000256" key="1">
    <source>
        <dbReference type="SAM" id="MobiDB-lite"/>
    </source>
</evidence>
<evidence type="ECO:0000313" key="3">
    <source>
        <dbReference type="EnsemblMetazoa" id="ASIC004440-PA"/>
    </source>
</evidence>
<organism evidence="2">
    <name type="scientific">Anopheles sinensis</name>
    <name type="common">Mosquito</name>
    <dbReference type="NCBI Taxonomy" id="74873"/>
    <lineage>
        <taxon>Eukaryota</taxon>
        <taxon>Metazoa</taxon>
        <taxon>Ecdysozoa</taxon>
        <taxon>Arthropoda</taxon>
        <taxon>Hexapoda</taxon>
        <taxon>Insecta</taxon>
        <taxon>Pterygota</taxon>
        <taxon>Neoptera</taxon>
        <taxon>Endopterygota</taxon>
        <taxon>Diptera</taxon>
        <taxon>Nematocera</taxon>
        <taxon>Culicoidea</taxon>
        <taxon>Culicidae</taxon>
        <taxon>Anophelinae</taxon>
        <taxon>Anopheles</taxon>
    </lineage>
</organism>
<sequence>MCESLSLDKKRARGQEAKVAALLEWPKLRGLNLSPGSGPGGHPGDDYCLIDCRRVSPTAPVLRASRFRLTQGADTLSTGGCAINPASPHIQGRRTRCDGLPPGDGTKNARSGDAIGKPFPTPRHSETCVTEANSRFGQLPRALH</sequence>
<dbReference type="Proteomes" id="UP000030765">
    <property type="component" value="Unassembled WGS sequence"/>
</dbReference>
<dbReference type="AlphaFoldDB" id="A0A084VGY2"/>
<reference evidence="2 4" key="1">
    <citation type="journal article" date="2014" name="BMC Genomics">
        <title>Genome sequence of Anopheles sinensis provides insight into genetics basis of mosquito competence for malaria parasites.</title>
        <authorList>
            <person name="Zhou D."/>
            <person name="Zhang D."/>
            <person name="Ding G."/>
            <person name="Shi L."/>
            <person name="Hou Q."/>
            <person name="Ye Y."/>
            <person name="Xu Y."/>
            <person name="Zhou H."/>
            <person name="Xiong C."/>
            <person name="Li S."/>
            <person name="Yu J."/>
            <person name="Hong S."/>
            <person name="Yu X."/>
            <person name="Zou P."/>
            <person name="Chen C."/>
            <person name="Chang X."/>
            <person name="Wang W."/>
            <person name="Lv Y."/>
            <person name="Sun Y."/>
            <person name="Ma L."/>
            <person name="Shen B."/>
            <person name="Zhu C."/>
        </authorList>
    </citation>
    <scope>NUCLEOTIDE SEQUENCE [LARGE SCALE GENOMIC DNA]</scope>
</reference>
<feature type="region of interest" description="Disordered" evidence="1">
    <location>
        <begin position="86"/>
        <end position="126"/>
    </location>
</feature>
<protein>
    <submittedName>
        <fullName evidence="2 3">Uncharacterized protein</fullName>
    </submittedName>
</protein>
<dbReference type="VEuPathDB" id="VectorBase:ASIC004440"/>